<organism evidence="2 3">
    <name type="scientific">Pseudovirgaria hyperparasitica</name>
    <dbReference type="NCBI Taxonomy" id="470096"/>
    <lineage>
        <taxon>Eukaryota</taxon>
        <taxon>Fungi</taxon>
        <taxon>Dikarya</taxon>
        <taxon>Ascomycota</taxon>
        <taxon>Pezizomycotina</taxon>
        <taxon>Dothideomycetes</taxon>
        <taxon>Dothideomycetes incertae sedis</taxon>
        <taxon>Acrospermales</taxon>
        <taxon>Acrospermaceae</taxon>
        <taxon>Pseudovirgaria</taxon>
    </lineage>
</organism>
<dbReference type="EMBL" id="ML996572">
    <property type="protein sequence ID" value="KAF2758013.1"/>
    <property type="molecule type" value="Genomic_DNA"/>
</dbReference>
<dbReference type="GeneID" id="54482230"/>
<keyword evidence="1" id="KW-0812">Transmembrane</keyword>
<keyword evidence="3" id="KW-1185">Reference proteome</keyword>
<dbReference type="AlphaFoldDB" id="A0A6A6W5Y1"/>
<name>A0A6A6W5Y1_9PEZI</name>
<gene>
    <name evidence="2" type="ORF">EJ05DRAFT_374172</name>
</gene>
<feature type="transmembrane region" description="Helical" evidence="1">
    <location>
        <begin position="27"/>
        <end position="49"/>
    </location>
</feature>
<proteinExistence type="predicted"/>
<evidence type="ECO:0008006" key="4">
    <source>
        <dbReference type="Google" id="ProtNLM"/>
    </source>
</evidence>
<dbReference type="Proteomes" id="UP000799437">
    <property type="component" value="Unassembled WGS sequence"/>
</dbReference>
<evidence type="ECO:0000313" key="3">
    <source>
        <dbReference type="Proteomes" id="UP000799437"/>
    </source>
</evidence>
<reference evidence="2" key="1">
    <citation type="journal article" date="2020" name="Stud. Mycol.">
        <title>101 Dothideomycetes genomes: a test case for predicting lifestyles and emergence of pathogens.</title>
        <authorList>
            <person name="Haridas S."/>
            <person name="Albert R."/>
            <person name="Binder M."/>
            <person name="Bloem J."/>
            <person name="Labutti K."/>
            <person name="Salamov A."/>
            <person name="Andreopoulos B."/>
            <person name="Baker S."/>
            <person name="Barry K."/>
            <person name="Bills G."/>
            <person name="Bluhm B."/>
            <person name="Cannon C."/>
            <person name="Castanera R."/>
            <person name="Culley D."/>
            <person name="Daum C."/>
            <person name="Ezra D."/>
            <person name="Gonzalez J."/>
            <person name="Henrissat B."/>
            <person name="Kuo A."/>
            <person name="Liang C."/>
            <person name="Lipzen A."/>
            <person name="Lutzoni F."/>
            <person name="Magnuson J."/>
            <person name="Mondo S."/>
            <person name="Nolan M."/>
            <person name="Ohm R."/>
            <person name="Pangilinan J."/>
            <person name="Park H.-J."/>
            <person name="Ramirez L."/>
            <person name="Alfaro M."/>
            <person name="Sun H."/>
            <person name="Tritt A."/>
            <person name="Yoshinaga Y."/>
            <person name="Zwiers L.-H."/>
            <person name="Turgeon B."/>
            <person name="Goodwin S."/>
            <person name="Spatafora J."/>
            <person name="Crous P."/>
            <person name="Grigoriev I."/>
        </authorList>
    </citation>
    <scope>NUCLEOTIDE SEQUENCE</scope>
    <source>
        <strain evidence="2">CBS 121739</strain>
    </source>
</reference>
<evidence type="ECO:0000313" key="2">
    <source>
        <dbReference type="EMBL" id="KAF2758013.1"/>
    </source>
</evidence>
<accession>A0A6A6W5Y1</accession>
<sequence length="93" mass="10943">MKRMTWRTMCGVERWMWALRYWNSVEYVGIGFFPPLFALCISTGGRKLLQLQARERKMVRERLAHVQRAKFGMCRDQGVCMGEGIGQITKQKK</sequence>
<protein>
    <recommendedName>
        <fullName evidence="4">Transmembrane protein</fullName>
    </recommendedName>
</protein>
<dbReference type="RefSeq" id="XP_033600464.1">
    <property type="nucleotide sequence ID" value="XM_033741176.1"/>
</dbReference>
<keyword evidence="1" id="KW-0472">Membrane</keyword>
<evidence type="ECO:0000256" key="1">
    <source>
        <dbReference type="SAM" id="Phobius"/>
    </source>
</evidence>
<keyword evidence="1" id="KW-1133">Transmembrane helix</keyword>